<evidence type="ECO:0000256" key="5">
    <source>
        <dbReference type="ARBA" id="ARBA00022691"/>
    </source>
</evidence>
<dbReference type="PIRSF" id="PIRSF036638">
    <property type="entry name" value="M_m6A_StsI"/>
    <property type="match status" value="1"/>
</dbReference>
<dbReference type="GO" id="GO:0008168">
    <property type="term" value="F:methyltransferase activity"/>
    <property type="evidence" value="ECO:0007669"/>
    <property type="project" value="UniProtKB-KW"/>
</dbReference>
<reference evidence="8 9" key="1">
    <citation type="submission" date="2016-08" db="EMBL/GenBank/DDBJ databases">
        <authorList>
            <person name="Eshaghi A."/>
            <person name="Soares D."/>
            <person name="Kus J."/>
            <person name="Richardson D."/>
            <person name="Li A."/>
            <person name="Patel S.N."/>
        </authorList>
    </citation>
    <scope>NUCLEOTIDE SEQUENCE [LARGE SCALE GENOMIC DNA]</scope>
    <source>
        <strain evidence="8 9">C860</strain>
    </source>
</reference>
<comment type="similarity">
    <text evidence="1 7">Belongs to the N(4)/N(6)-methyltransferase family.</text>
</comment>
<dbReference type="EMBL" id="MDJC01000045">
    <property type="protein sequence ID" value="OEY75077.1"/>
    <property type="molecule type" value="Genomic_DNA"/>
</dbReference>
<evidence type="ECO:0000256" key="7">
    <source>
        <dbReference type="RuleBase" id="RU361257"/>
    </source>
</evidence>
<evidence type="ECO:0000256" key="1">
    <source>
        <dbReference type="ARBA" id="ARBA00006594"/>
    </source>
</evidence>
<name>A0ABX3BMM3_9PAST</name>
<dbReference type="Pfam" id="PF02086">
    <property type="entry name" value="MethyltransfD12"/>
    <property type="match status" value="2"/>
</dbReference>
<gene>
    <name evidence="8" type="ORF">BFQ30_02935</name>
</gene>
<evidence type="ECO:0000256" key="2">
    <source>
        <dbReference type="ARBA" id="ARBA00011900"/>
    </source>
</evidence>
<dbReference type="NCBIfam" id="TIGR00571">
    <property type="entry name" value="dam"/>
    <property type="match status" value="1"/>
</dbReference>
<dbReference type="InterPro" id="IPR012186">
    <property type="entry name" value="Ade-mod_methylase_MStsI"/>
</dbReference>
<keyword evidence="3 7" id="KW-0489">Methyltransferase</keyword>
<dbReference type="InterPro" id="IPR012327">
    <property type="entry name" value="MeTrfase_D12"/>
</dbReference>
<dbReference type="Gene3D" id="1.10.1020.10">
    <property type="entry name" value="Adenine-specific Methyltransferase, Domain 2"/>
    <property type="match status" value="1"/>
</dbReference>
<keyword evidence="5 7" id="KW-0949">S-adenosyl-L-methionine</keyword>
<protein>
    <recommendedName>
        <fullName evidence="2 7">Site-specific DNA-methyltransferase (adenine-specific)</fullName>
        <ecNumber evidence="2 7">2.1.1.72</ecNumber>
    </recommendedName>
</protein>
<accession>A0ABX3BMM3</accession>
<keyword evidence="9" id="KW-1185">Reference proteome</keyword>
<evidence type="ECO:0000256" key="4">
    <source>
        <dbReference type="ARBA" id="ARBA00022679"/>
    </source>
</evidence>
<dbReference type="SUPFAM" id="SSF53335">
    <property type="entry name" value="S-adenosyl-L-methionine-dependent methyltransferases"/>
    <property type="match status" value="2"/>
</dbReference>
<organism evidence="8 9">
    <name type="scientific">Haemophilus quentini</name>
    <dbReference type="NCBI Taxonomy" id="123834"/>
    <lineage>
        <taxon>Bacteria</taxon>
        <taxon>Pseudomonadati</taxon>
        <taxon>Pseudomonadota</taxon>
        <taxon>Gammaproteobacteria</taxon>
        <taxon>Pasteurellales</taxon>
        <taxon>Pasteurellaceae</taxon>
        <taxon>Haemophilus</taxon>
    </lineage>
</organism>
<dbReference type="EC" id="2.1.1.72" evidence="2 7"/>
<dbReference type="PROSITE" id="PS00092">
    <property type="entry name" value="N6_MTASE"/>
    <property type="match status" value="1"/>
</dbReference>
<dbReference type="Gene3D" id="3.40.50.150">
    <property type="entry name" value="Vaccinia Virus protein VP39"/>
    <property type="match status" value="2"/>
</dbReference>
<evidence type="ECO:0000256" key="3">
    <source>
        <dbReference type="ARBA" id="ARBA00022603"/>
    </source>
</evidence>
<dbReference type="InterPro" id="IPR002052">
    <property type="entry name" value="DNA_methylase_N6_adenine_CS"/>
</dbReference>
<dbReference type="InterPro" id="IPR023095">
    <property type="entry name" value="Ade_MeTrfase_dom_2"/>
</dbReference>
<comment type="catalytic activity">
    <reaction evidence="6 7">
        <text>a 2'-deoxyadenosine in DNA + S-adenosyl-L-methionine = an N(6)-methyl-2'-deoxyadenosine in DNA + S-adenosyl-L-homocysteine + H(+)</text>
        <dbReference type="Rhea" id="RHEA:15197"/>
        <dbReference type="Rhea" id="RHEA-COMP:12418"/>
        <dbReference type="Rhea" id="RHEA-COMP:12419"/>
        <dbReference type="ChEBI" id="CHEBI:15378"/>
        <dbReference type="ChEBI" id="CHEBI:57856"/>
        <dbReference type="ChEBI" id="CHEBI:59789"/>
        <dbReference type="ChEBI" id="CHEBI:90615"/>
        <dbReference type="ChEBI" id="CHEBI:90616"/>
        <dbReference type="EC" id="2.1.1.72"/>
    </reaction>
</comment>
<dbReference type="PANTHER" id="PTHR30481:SF3">
    <property type="entry name" value="DNA ADENINE METHYLASE"/>
    <property type="match status" value="1"/>
</dbReference>
<keyword evidence="4 7" id="KW-0808">Transferase</keyword>
<comment type="caution">
    <text evidence="8">The sequence shown here is derived from an EMBL/GenBank/DDBJ whole genome shotgun (WGS) entry which is preliminary data.</text>
</comment>
<dbReference type="PANTHER" id="PTHR30481">
    <property type="entry name" value="DNA ADENINE METHYLASE"/>
    <property type="match status" value="1"/>
</dbReference>
<evidence type="ECO:0000313" key="9">
    <source>
        <dbReference type="Proteomes" id="UP000175677"/>
    </source>
</evidence>
<dbReference type="Proteomes" id="UP000175677">
    <property type="component" value="Unassembled WGS sequence"/>
</dbReference>
<dbReference type="InterPro" id="IPR029063">
    <property type="entry name" value="SAM-dependent_MTases_sf"/>
</dbReference>
<dbReference type="GO" id="GO:0032259">
    <property type="term" value="P:methylation"/>
    <property type="evidence" value="ECO:0007669"/>
    <property type="project" value="UniProtKB-KW"/>
</dbReference>
<dbReference type="PRINTS" id="PR00505">
    <property type="entry name" value="D12N6MTFRASE"/>
</dbReference>
<proteinExistence type="inferred from homology"/>
<evidence type="ECO:0000313" key="8">
    <source>
        <dbReference type="EMBL" id="OEY75077.1"/>
    </source>
</evidence>
<sequence length="652" mass="76248">MLRDVKMRYIGSKKLLLQHIKNMLDKHTNGTEETFLDLFAGTNTVGLFFKPYYTIYSNDLLYFSHINAKVLIEGNSRPTFEGLKQIGINDPLSYLADTPITHLSIGYYESSYSPTGDAMYLTVENAKRIDFIHSTLDSWKKDGYVNQQEYLYLLNSLIEALPSVSNITGTYGAYLKHWDKRSLNKLDLIFPSVIDNNRPNRSFNENANELIKKISVDIAYIDTPYNNRQYASNYHLLENVARHTKPTLKGKTKIFDWSQLKSDFSTAKSAKSAMEDLISNIDATHILLSYNTEGIIPEKELLELLKKYSINKHVELERIPYRKYKSKNKPLDTELCELLFYIQKKPLKEKQTIIPNDEEFKLTQDYFPQKKWVKSPLNYIGGKYRLLKQILPLFPKNIKTFVDLLSGGANVGINVEAEKYIFNDMNYLINDMFRLFQKMPIETILSSIEYRISQYQLSKTNEEGFLKFRSDYNNNPNPLDLYVLSSFSYNYQFRFNSKMQFNNPFGRNRSSFNERMKENLCYFTQRLKGLNATFTDNFIHEFDISELNTQDFVYLDPPYLITTGSYNDGNRGFQDWGEEQELEMYQLILRLNEKGIRFALSNVLEHKGKSHDMLKDFISKHGFKVHYLDFHYGNASYNTSKQESVEVLITNY</sequence>
<evidence type="ECO:0000256" key="6">
    <source>
        <dbReference type="ARBA" id="ARBA00047942"/>
    </source>
</evidence>